<dbReference type="EMBL" id="CACRUB010000013">
    <property type="protein sequence ID" value="VYT64894.1"/>
    <property type="molecule type" value="Genomic_DNA"/>
</dbReference>
<proteinExistence type="predicted"/>
<gene>
    <name evidence="2" type="ORF">FPLFYP42_00160</name>
</gene>
<dbReference type="AntiFam" id="ANF00014">
    <property type="entry name" value="tRNA translation"/>
</dbReference>
<accession>A0A6N2YDD4</accession>
<evidence type="ECO:0000256" key="1">
    <source>
        <dbReference type="SAM" id="MobiDB-lite"/>
    </source>
</evidence>
<feature type="compositionally biased region" description="Pro residues" evidence="1">
    <location>
        <begin position="1"/>
        <end position="11"/>
    </location>
</feature>
<dbReference type="AntiFam" id="ANF00011">
    <property type="entry name" value="tRNA translation"/>
</dbReference>
<protein>
    <submittedName>
        <fullName evidence="2">Uncharacterized protein</fullName>
    </submittedName>
</protein>
<sequence>MISVTPSPPQPSRTAWTSKPCPPCRGTTMPGSPCAPTPTPRSRSRTRPPRLWAASWDRLYNRVSSSKNRTGRQIFPSGAFLSFPTVSACGSRCGSGFLTHTVKQLFATKKSPKTEVFGDFWSCYPDLNRRPHPYQGCALPTELQQRMATRKGLEPSTSGVTGRRSNQLNYRAIFLSKDSGRCNLSWQGQKDSNPRHSVLETDALPAELYP</sequence>
<feature type="region of interest" description="Disordered" evidence="1">
    <location>
        <begin position="185"/>
        <end position="210"/>
    </location>
</feature>
<evidence type="ECO:0000313" key="2">
    <source>
        <dbReference type="EMBL" id="VYT64894.1"/>
    </source>
</evidence>
<organism evidence="2">
    <name type="scientific">Flavonifractor plautii</name>
    <name type="common">Fusobacterium plautii</name>
    <dbReference type="NCBI Taxonomy" id="292800"/>
    <lineage>
        <taxon>Bacteria</taxon>
        <taxon>Bacillati</taxon>
        <taxon>Bacillota</taxon>
        <taxon>Clostridia</taxon>
        <taxon>Eubacteriales</taxon>
        <taxon>Oscillospiraceae</taxon>
        <taxon>Flavonifractor</taxon>
    </lineage>
</organism>
<name>A0A6N2YDD4_FLAPL</name>
<feature type="region of interest" description="Disordered" evidence="1">
    <location>
        <begin position="1"/>
        <end position="48"/>
    </location>
</feature>
<dbReference type="AlphaFoldDB" id="A0A6N2YDD4"/>
<reference evidence="2" key="1">
    <citation type="submission" date="2019-11" db="EMBL/GenBank/DDBJ databases">
        <authorList>
            <person name="Feng L."/>
        </authorList>
    </citation>
    <scope>NUCLEOTIDE SEQUENCE</scope>
    <source>
        <strain evidence="2">FplautiiLFYP42</strain>
    </source>
</reference>